<evidence type="ECO:0008006" key="3">
    <source>
        <dbReference type="Google" id="ProtNLM"/>
    </source>
</evidence>
<evidence type="ECO:0000313" key="1">
    <source>
        <dbReference type="EMBL" id="KZN64964.1"/>
    </source>
</evidence>
<dbReference type="AlphaFoldDB" id="A0A162CAV4"/>
<dbReference type="Proteomes" id="UP000076661">
    <property type="component" value="Unassembled WGS sequence"/>
</dbReference>
<proteinExistence type="predicted"/>
<dbReference type="GO" id="GO:0006644">
    <property type="term" value="P:phospholipid metabolic process"/>
    <property type="evidence" value="ECO:0007669"/>
    <property type="project" value="InterPro"/>
</dbReference>
<organism evidence="1 2">
    <name type="scientific">Pseudoalteromonas luteoviolacea S4060-1</name>
    <dbReference type="NCBI Taxonomy" id="1365257"/>
    <lineage>
        <taxon>Bacteria</taxon>
        <taxon>Pseudomonadati</taxon>
        <taxon>Pseudomonadota</taxon>
        <taxon>Gammaproteobacteria</taxon>
        <taxon>Alteromonadales</taxon>
        <taxon>Pseudoalteromonadaceae</taxon>
        <taxon>Pseudoalteromonas</taxon>
    </lineage>
</organism>
<name>A0A162CAV4_9GAMM</name>
<dbReference type="GO" id="GO:0004623">
    <property type="term" value="F:phospholipase A2 activity"/>
    <property type="evidence" value="ECO:0007669"/>
    <property type="project" value="InterPro"/>
</dbReference>
<dbReference type="RefSeq" id="WP_063381621.1">
    <property type="nucleotide sequence ID" value="NZ_AUXX01000023.1"/>
</dbReference>
<dbReference type="SUPFAM" id="SSF48619">
    <property type="entry name" value="Phospholipase A2, PLA2"/>
    <property type="match status" value="1"/>
</dbReference>
<accession>A0A162CAV4</accession>
<dbReference type="PATRIC" id="fig|1365257.3.peg.3041"/>
<dbReference type="EMBL" id="AUXX01000023">
    <property type="protein sequence ID" value="KZN64964.1"/>
    <property type="molecule type" value="Genomic_DNA"/>
</dbReference>
<protein>
    <recommendedName>
        <fullName evidence="3">Phospholipase A2 domain-containing protein</fullName>
    </recommendedName>
</protein>
<evidence type="ECO:0000313" key="2">
    <source>
        <dbReference type="Proteomes" id="UP000076661"/>
    </source>
</evidence>
<sequence>MQAQYIGILSIFLVACTSSQTVRPPSGEEVSVTCQPVYGKWCGKSYPAYETTGYKPRPVDQWDAACRAHDLCYERYGEEGEDSCDRQFTYKLERLYHSGIPIPHQMVNAYNVFKEDLSFRTINIPFSDIWNANTLACDGSEGKAALFCDVGVRGLNCQITNGAQAQGARCACTYPASYGPFGYFQGGTLYGIQRTANSF</sequence>
<gene>
    <name evidence="1" type="ORF">N478_02875</name>
</gene>
<dbReference type="Gene3D" id="1.20.90.10">
    <property type="entry name" value="Phospholipase A2 domain"/>
    <property type="match status" value="1"/>
</dbReference>
<reference evidence="1 2" key="1">
    <citation type="submission" date="2013-07" db="EMBL/GenBank/DDBJ databases">
        <title>Comparative Genomic and Metabolomic Analysis of Twelve Strains of Pseudoalteromonas luteoviolacea.</title>
        <authorList>
            <person name="Vynne N.G."/>
            <person name="Mansson M."/>
            <person name="Gram L."/>
        </authorList>
    </citation>
    <scope>NUCLEOTIDE SEQUENCE [LARGE SCALE GENOMIC DNA]</scope>
    <source>
        <strain evidence="1 2">S4060-1</strain>
    </source>
</reference>
<dbReference type="GO" id="GO:0050482">
    <property type="term" value="P:arachidonate secretion"/>
    <property type="evidence" value="ECO:0007669"/>
    <property type="project" value="InterPro"/>
</dbReference>
<comment type="caution">
    <text evidence="1">The sequence shown here is derived from an EMBL/GenBank/DDBJ whole genome shotgun (WGS) entry which is preliminary data.</text>
</comment>
<dbReference type="InterPro" id="IPR036444">
    <property type="entry name" value="PLipase_A2_dom_sf"/>
</dbReference>